<dbReference type="InterPro" id="IPR000916">
    <property type="entry name" value="Bet_v_I/MLP"/>
</dbReference>
<dbReference type="GO" id="GO:0010427">
    <property type="term" value="F:abscisic acid binding"/>
    <property type="evidence" value="ECO:0007669"/>
    <property type="project" value="InterPro"/>
</dbReference>
<gene>
    <name evidence="3" type="ORF">Cgig2_001032</name>
</gene>
<dbReference type="GO" id="GO:0038023">
    <property type="term" value="F:signaling receptor activity"/>
    <property type="evidence" value="ECO:0007669"/>
    <property type="project" value="InterPro"/>
</dbReference>
<dbReference type="InterPro" id="IPR023393">
    <property type="entry name" value="START-like_dom_sf"/>
</dbReference>
<dbReference type="AlphaFoldDB" id="A0A9Q1GUD8"/>
<dbReference type="GO" id="GO:0005634">
    <property type="term" value="C:nucleus"/>
    <property type="evidence" value="ECO:0007669"/>
    <property type="project" value="TreeGrafter"/>
</dbReference>
<comment type="similarity">
    <text evidence="1">Belongs to the BetVI family.</text>
</comment>
<dbReference type="EMBL" id="JAKOGI010001317">
    <property type="protein sequence ID" value="KAJ8426283.1"/>
    <property type="molecule type" value="Genomic_DNA"/>
</dbReference>
<evidence type="ECO:0000313" key="4">
    <source>
        <dbReference type="Proteomes" id="UP001153076"/>
    </source>
</evidence>
<keyword evidence="4" id="KW-1185">Reference proteome</keyword>
<proteinExistence type="inferred from homology"/>
<organism evidence="3 4">
    <name type="scientific">Carnegiea gigantea</name>
    <dbReference type="NCBI Taxonomy" id="171969"/>
    <lineage>
        <taxon>Eukaryota</taxon>
        <taxon>Viridiplantae</taxon>
        <taxon>Streptophyta</taxon>
        <taxon>Embryophyta</taxon>
        <taxon>Tracheophyta</taxon>
        <taxon>Spermatophyta</taxon>
        <taxon>Magnoliopsida</taxon>
        <taxon>eudicotyledons</taxon>
        <taxon>Gunneridae</taxon>
        <taxon>Pentapetalae</taxon>
        <taxon>Caryophyllales</taxon>
        <taxon>Cactineae</taxon>
        <taxon>Cactaceae</taxon>
        <taxon>Cactoideae</taxon>
        <taxon>Echinocereeae</taxon>
        <taxon>Carnegiea</taxon>
    </lineage>
</organism>
<dbReference type="GO" id="GO:0004864">
    <property type="term" value="F:protein phosphatase inhibitor activity"/>
    <property type="evidence" value="ECO:0007669"/>
    <property type="project" value="InterPro"/>
</dbReference>
<dbReference type="SUPFAM" id="SSF55961">
    <property type="entry name" value="Bet v1-like"/>
    <property type="match status" value="1"/>
</dbReference>
<dbReference type="Pfam" id="PF00407">
    <property type="entry name" value="Bet_v_1"/>
    <property type="match status" value="1"/>
</dbReference>
<dbReference type="InterPro" id="IPR050279">
    <property type="entry name" value="Plant_def-hormone_signal"/>
</dbReference>
<dbReference type="GO" id="GO:0006952">
    <property type="term" value="P:defense response"/>
    <property type="evidence" value="ECO:0007669"/>
    <property type="project" value="InterPro"/>
</dbReference>
<dbReference type="InterPro" id="IPR024949">
    <property type="entry name" value="Bet_v_I_allergen"/>
</dbReference>
<name>A0A9Q1GUD8_9CARY</name>
<protein>
    <recommendedName>
        <fullName evidence="2">Bet v I/Major latex protein domain-containing protein</fullName>
    </recommendedName>
</protein>
<evidence type="ECO:0000313" key="3">
    <source>
        <dbReference type="EMBL" id="KAJ8426283.1"/>
    </source>
</evidence>
<comment type="caution">
    <text evidence="3">The sequence shown here is derived from an EMBL/GenBank/DDBJ whole genome shotgun (WGS) entry which is preliminary data.</text>
</comment>
<evidence type="ECO:0000256" key="1">
    <source>
        <dbReference type="ARBA" id="ARBA00009744"/>
    </source>
</evidence>
<dbReference type="PANTHER" id="PTHR31213">
    <property type="entry name" value="OS08G0374000 PROTEIN-RELATED"/>
    <property type="match status" value="1"/>
</dbReference>
<reference evidence="3" key="1">
    <citation type="submission" date="2022-04" db="EMBL/GenBank/DDBJ databases">
        <title>Carnegiea gigantea Genome sequencing and assembly v2.</title>
        <authorList>
            <person name="Copetti D."/>
            <person name="Sanderson M.J."/>
            <person name="Burquez A."/>
            <person name="Wojciechowski M.F."/>
        </authorList>
    </citation>
    <scope>NUCLEOTIDE SEQUENCE</scope>
    <source>
        <strain evidence="3">SGP5-SGP5p</strain>
        <tissue evidence="3">Aerial part</tissue>
    </source>
</reference>
<accession>A0A9Q1GUD8</accession>
<dbReference type="OrthoDB" id="1500546at2759"/>
<dbReference type="GO" id="GO:0009738">
    <property type="term" value="P:abscisic acid-activated signaling pathway"/>
    <property type="evidence" value="ECO:0007669"/>
    <property type="project" value="InterPro"/>
</dbReference>
<dbReference type="Proteomes" id="UP001153076">
    <property type="component" value="Unassembled WGS sequence"/>
</dbReference>
<feature type="domain" description="Bet v I/Major latex protein" evidence="2">
    <location>
        <begin position="7"/>
        <end position="155"/>
    </location>
</feature>
<dbReference type="FunFam" id="3.30.530.20:FF:000007">
    <property type="entry name" value="Major pollen allergen Bet v 1-A"/>
    <property type="match status" value="1"/>
</dbReference>
<evidence type="ECO:0000259" key="2">
    <source>
        <dbReference type="Pfam" id="PF00407"/>
    </source>
</evidence>
<sequence length="160" mass="17949">MSVHTYTMADIISPITPSRLFQALSIDNHNFANNLSKFVKSIELVHGDSTTVGCIKQVNLPDGSPVKYVKNRVDEIDFDKHYVKYTSFEGDVLGDALECVIYENKFEASGSGCHFTMVGHYYTKGNAVIKEEEITEGRESIKQLFKAVDEFLLANPELYA</sequence>
<dbReference type="PANTHER" id="PTHR31213:SF157">
    <property type="entry name" value="MAJOR ALLERGEN MAL D 1-LIKE"/>
    <property type="match status" value="1"/>
</dbReference>
<dbReference type="PRINTS" id="PR00634">
    <property type="entry name" value="BETALLERGEN"/>
</dbReference>
<dbReference type="GO" id="GO:0005737">
    <property type="term" value="C:cytoplasm"/>
    <property type="evidence" value="ECO:0007669"/>
    <property type="project" value="TreeGrafter"/>
</dbReference>
<dbReference type="CDD" id="cd07816">
    <property type="entry name" value="Bet_v1-like"/>
    <property type="match status" value="1"/>
</dbReference>
<dbReference type="Gene3D" id="3.30.530.20">
    <property type="match status" value="1"/>
</dbReference>